<name>A0AAV4E1V1_9GAST</name>
<protein>
    <recommendedName>
        <fullName evidence="5">Glycine-rich protein</fullName>
    </recommendedName>
</protein>
<feature type="compositionally biased region" description="Gly residues" evidence="1">
    <location>
        <begin position="52"/>
        <end position="71"/>
    </location>
</feature>
<organism evidence="3 4">
    <name type="scientific">Plakobranchus ocellatus</name>
    <dbReference type="NCBI Taxonomy" id="259542"/>
    <lineage>
        <taxon>Eukaryota</taxon>
        <taxon>Metazoa</taxon>
        <taxon>Spiralia</taxon>
        <taxon>Lophotrochozoa</taxon>
        <taxon>Mollusca</taxon>
        <taxon>Gastropoda</taxon>
        <taxon>Heterobranchia</taxon>
        <taxon>Euthyneura</taxon>
        <taxon>Panpulmonata</taxon>
        <taxon>Sacoglossa</taxon>
        <taxon>Placobranchoidea</taxon>
        <taxon>Plakobranchidae</taxon>
        <taxon>Plakobranchus</taxon>
    </lineage>
</organism>
<evidence type="ECO:0000256" key="1">
    <source>
        <dbReference type="SAM" id="MobiDB-lite"/>
    </source>
</evidence>
<gene>
    <name evidence="3" type="ORF">PoB_007677500</name>
</gene>
<keyword evidence="2" id="KW-1133">Transmembrane helix</keyword>
<evidence type="ECO:0000313" key="4">
    <source>
        <dbReference type="Proteomes" id="UP000735302"/>
    </source>
</evidence>
<comment type="caution">
    <text evidence="3">The sequence shown here is derived from an EMBL/GenBank/DDBJ whole genome shotgun (WGS) entry which is preliminary data.</text>
</comment>
<evidence type="ECO:0008006" key="5">
    <source>
        <dbReference type="Google" id="ProtNLM"/>
    </source>
</evidence>
<reference evidence="3 4" key="1">
    <citation type="journal article" date="2021" name="Elife">
        <title>Chloroplast acquisition without the gene transfer in kleptoplastic sea slugs, Plakobranchus ocellatus.</title>
        <authorList>
            <person name="Maeda T."/>
            <person name="Takahashi S."/>
            <person name="Yoshida T."/>
            <person name="Shimamura S."/>
            <person name="Takaki Y."/>
            <person name="Nagai Y."/>
            <person name="Toyoda A."/>
            <person name="Suzuki Y."/>
            <person name="Arimoto A."/>
            <person name="Ishii H."/>
            <person name="Satoh N."/>
            <person name="Nishiyama T."/>
            <person name="Hasebe M."/>
            <person name="Maruyama T."/>
            <person name="Minagawa J."/>
            <person name="Obokata J."/>
            <person name="Shigenobu S."/>
        </authorList>
    </citation>
    <scope>NUCLEOTIDE SEQUENCE [LARGE SCALE GENOMIC DNA]</scope>
</reference>
<feature type="transmembrane region" description="Helical" evidence="2">
    <location>
        <begin position="12"/>
        <end position="30"/>
    </location>
</feature>
<keyword evidence="2" id="KW-0472">Membrane</keyword>
<feature type="region of interest" description="Disordered" evidence="1">
    <location>
        <begin position="52"/>
        <end position="78"/>
    </location>
</feature>
<keyword evidence="4" id="KW-1185">Reference proteome</keyword>
<sequence length="78" mass="8632">MKDRKEEAEHLPFLILLIYTSVCILTTFEYDRNNVKTDYRYQKGTEICMRGGGGGGKRGGGEGRVGVGMRGGGEEEEN</sequence>
<accession>A0AAV4E1V1</accession>
<dbReference type="Proteomes" id="UP000735302">
    <property type="component" value="Unassembled WGS sequence"/>
</dbReference>
<keyword evidence="2" id="KW-0812">Transmembrane</keyword>
<dbReference type="EMBL" id="BLXT01008594">
    <property type="protein sequence ID" value="GFO50270.1"/>
    <property type="molecule type" value="Genomic_DNA"/>
</dbReference>
<proteinExistence type="predicted"/>
<dbReference type="AlphaFoldDB" id="A0AAV4E1V1"/>
<evidence type="ECO:0000256" key="2">
    <source>
        <dbReference type="SAM" id="Phobius"/>
    </source>
</evidence>
<evidence type="ECO:0000313" key="3">
    <source>
        <dbReference type="EMBL" id="GFO50270.1"/>
    </source>
</evidence>